<dbReference type="Proteomes" id="UP001451303">
    <property type="component" value="Unassembled WGS sequence"/>
</dbReference>
<keyword evidence="1" id="KW-1133">Transmembrane helix</keyword>
<accession>A0ABR3D9X6</accession>
<feature type="transmembrane region" description="Helical" evidence="1">
    <location>
        <begin position="20"/>
        <end position="43"/>
    </location>
</feature>
<proteinExistence type="predicted"/>
<name>A0ABR3D9X6_NEUIN</name>
<evidence type="ECO:0000313" key="3">
    <source>
        <dbReference type="Proteomes" id="UP001451303"/>
    </source>
</evidence>
<dbReference type="EMBL" id="JAVLET010000005">
    <property type="protein sequence ID" value="KAL0469490.1"/>
    <property type="molecule type" value="Genomic_DNA"/>
</dbReference>
<keyword evidence="1" id="KW-0812">Transmembrane</keyword>
<evidence type="ECO:0000256" key="1">
    <source>
        <dbReference type="SAM" id="Phobius"/>
    </source>
</evidence>
<keyword evidence="1" id="KW-0472">Membrane</keyword>
<comment type="caution">
    <text evidence="2">The sequence shown here is derived from an EMBL/GenBank/DDBJ whole genome shotgun (WGS) entry which is preliminary data.</text>
</comment>
<keyword evidence="3" id="KW-1185">Reference proteome</keyword>
<reference evidence="2 3" key="1">
    <citation type="submission" date="2023-09" db="EMBL/GenBank/DDBJ databases">
        <title>Multi-omics analysis of a traditional fermented food reveals byproduct-associated fungal strains for waste-to-food upcycling.</title>
        <authorList>
            <consortium name="Lawrence Berkeley National Laboratory"/>
            <person name="Rekdal V.M."/>
            <person name="Villalobos-Escobedo J.M."/>
            <person name="Rodriguez-Valeron N."/>
            <person name="Garcia M.O."/>
            <person name="Vasquez D.P."/>
            <person name="Damayanti I."/>
            <person name="Sorensen P.M."/>
            <person name="Baidoo E.E."/>
            <person name="De Carvalho A.C."/>
            <person name="Riley R."/>
            <person name="Lipzen A."/>
            <person name="He G."/>
            <person name="Yan M."/>
            <person name="Haridas S."/>
            <person name="Daum C."/>
            <person name="Yoshinaga Y."/>
            <person name="Ng V."/>
            <person name="Grigoriev I.V."/>
            <person name="Munk R."/>
            <person name="Nuraida L."/>
            <person name="Wijaya C.H."/>
            <person name="Morales P.-C."/>
            <person name="Keasling J.D."/>
        </authorList>
    </citation>
    <scope>NUCLEOTIDE SEQUENCE [LARGE SCALE GENOMIC DNA]</scope>
    <source>
        <strain evidence="2 3">FGSC 2613</strain>
    </source>
</reference>
<organism evidence="2 3">
    <name type="scientific">Neurospora intermedia</name>
    <dbReference type="NCBI Taxonomy" id="5142"/>
    <lineage>
        <taxon>Eukaryota</taxon>
        <taxon>Fungi</taxon>
        <taxon>Dikarya</taxon>
        <taxon>Ascomycota</taxon>
        <taxon>Pezizomycotina</taxon>
        <taxon>Sordariomycetes</taxon>
        <taxon>Sordariomycetidae</taxon>
        <taxon>Sordariales</taxon>
        <taxon>Sordariaceae</taxon>
        <taxon>Neurospora</taxon>
    </lineage>
</organism>
<gene>
    <name evidence="2" type="ORF">QR685DRAFT_526697</name>
</gene>
<protein>
    <submittedName>
        <fullName evidence="2">Uncharacterized protein</fullName>
    </submittedName>
</protein>
<sequence>MFVENVAASMNVLIRFDTFALKLLLLSLMNSSFPVVCLALRAFDFWCLLRKVVIDGLDWTGEFPDERGHDSMTLTCESDWE</sequence>
<evidence type="ECO:0000313" key="2">
    <source>
        <dbReference type="EMBL" id="KAL0469490.1"/>
    </source>
</evidence>